<dbReference type="EC" id="3.1.21.7" evidence="6"/>
<dbReference type="GO" id="GO:0000287">
    <property type="term" value="F:magnesium ion binding"/>
    <property type="evidence" value="ECO:0007669"/>
    <property type="project" value="UniProtKB-UniRule"/>
</dbReference>
<dbReference type="GO" id="GO:0043737">
    <property type="term" value="F:deoxyribonuclease V activity"/>
    <property type="evidence" value="ECO:0007669"/>
    <property type="project" value="UniProtKB-UniRule"/>
</dbReference>
<dbReference type="Gene3D" id="3.30.2170.10">
    <property type="entry name" value="archaeoglobus fulgidus dsm 4304 superfamily"/>
    <property type="match status" value="1"/>
</dbReference>
<dbReference type="EMBL" id="CAADEZ010000910">
    <property type="protein sequence ID" value="VFJ76180.1"/>
    <property type="molecule type" value="Genomic_DNA"/>
</dbReference>
<feature type="site" description="Interaction with target DNA" evidence="6">
    <location>
        <position position="89"/>
    </location>
</feature>
<dbReference type="AlphaFoldDB" id="A0A450U1A2"/>
<dbReference type="HAMAP" id="MF_00801">
    <property type="entry name" value="Endonuclease_5"/>
    <property type="match status" value="1"/>
</dbReference>
<comment type="subcellular location">
    <subcellularLocation>
        <location evidence="1 6">Cytoplasm</location>
    </subcellularLocation>
</comment>
<keyword evidence="6" id="KW-0479">Metal-binding</keyword>
<evidence type="ECO:0000313" key="9">
    <source>
        <dbReference type="EMBL" id="VFK20790.1"/>
    </source>
</evidence>
<dbReference type="GO" id="GO:0006281">
    <property type="term" value="P:DNA repair"/>
    <property type="evidence" value="ECO:0007669"/>
    <property type="project" value="UniProtKB-UniRule"/>
</dbReference>
<comment type="catalytic activity">
    <reaction evidence="6">
        <text>Endonucleolytic cleavage at apurinic or apyrimidinic sites to products with a 5'-phosphate.</text>
        <dbReference type="EC" id="3.1.21.7"/>
    </reaction>
</comment>
<dbReference type="Pfam" id="PF04493">
    <property type="entry name" value="Endonuclease_5"/>
    <property type="match status" value="1"/>
</dbReference>
<comment type="similarity">
    <text evidence="6">Belongs to the endonuclease V family.</text>
</comment>
<feature type="binding site" evidence="6">
    <location>
        <position position="51"/>
    </location>
    <ligand>
        <name>Mg(2+)</name>
        <dbReference type="ChEBI" id="CHEBI:18420"/>
    </ligand>
</feature>
<keyword evidence="4 6" id="KW-0255">Endonuclease</keyword>
<organism evidence="8">
    <name type="scientific">Candidatus Kentrum sp. FM</name>
    <dbReference type="NCBI Taxonomy" id="2126340"/>
    <lineage>
        <taxon>Bacteria</taxon>
        <taxon>Pseudomonadati</taxon>
        <taxon>Pseudomonadota</taxon>
        <taxon>Gammaproteobacteria</taxon>
        <taxon>Candidatus Kentrum</taxon>
    </lineage>
</organism>
<dbReference type="CDD" id="cd06559">
    <property type="entry name" value="Endonuclease_V"/>
    <property type="match status" value="1"/>
</dbReference>
<protein>
    <recommendedName>
        <fullName evidence="6">Endonuclease V</fullName>
        <ecNumber evidence="6">3.1.21.7</ecNumber>
    </recommendedName>
    <alternativeName>
        <fullName evidence="6">Deoxyinosine 3'endonuclease</fullName>
    </alternativeName>
    <alternativeName>
        <fullName evidence="6">Deoxyribonuclease V</fullName>
        <shortName evidence="6">DNase V</shortName>
    </alternativeName>
</protein>
<evidence type="ECO:0000313" key="8">
    <source>
        <dbReference type="EMBL" id="VFJ76180.1"/>
    </source>
</evidence>
<dbReference type="NCBIfam" id="NF008629">
    <property type="entry name" value="PRK11617.1"/>
    <property type="match status" value="1"/>
</dbReference>
<dbReference type="EMBL" id="CAADFL010000730">
    <property type="protein sequence ID" value="VFK20790.1"/>
    <property type="molecule type" value="Genomic_DNA"/>
</dbReference>
<dbReference type="InterPro" id="IPR007581">
    <property type="entry name" value="Endonuclease-V"/>
</dbReference>
<keyword evidence="6" id="KW-0460">Magnesium</keyword>
<dbReference type="PANTHER" id="PTHR28511">
    <property type="entry name" value="ENDONUCLEASE V"/>
    <property type="match status" value="1"/>
</dbReference>
<sequence length="231" mass="25712">MKYENEFLPHGERMISRTEIMAEAREIQQRLRHRVITRNIFHTVCHVAGIDVGFEQRNTITRAAIAILSFPELTLIEQAIARRETTFPYIPGFLSFREIPAILDAFGKLTIAPDILLCDGQGIAHPRRFGIASHLGVLTDLPSIGVAKSRLIGTHEAVPEEKGGWVPLCEKGELIGAVLRTRAGVKPLYISIGHKISLDTAIATVMDCTTRYRLPETTRWAHRLASGRSAL</sequence>
<comment type="function">
    <text evidence="6">DNA repair enzyme involved in the repair of deaminated bases. Selectively cleaves double-stranded DNA at the second phosphodiester bond 3' to a deoxyinosine leaving behind the intact lesion on the nicked DNA.</text>
</comment>
<keyword evidence="6" id="KW-0234">DNA repair</keyword>
<keyword evidence="2 6" id="KW-0963">Cytoplasm</keyword>
<evidence type="ECO:0000256" key="6">
    <source>
        <dbReference type="HAMAP-Rule" id="MF_00801"/>
    </source>
</evidence>
<gene>
    <name evidence="6" type="primary">nfi</name>
    <name evidence="8" type="ORF">BECKFM1743A_GA0114220_109101</name>
    <name evidence="9" type="ORF">BECKFM1743B_GA0114221_107301</name>
    <name evidence="7" type="ORF">BECKFM1743C_GA0114222_107201</name>
</gene>
<evidence type="ECO:0000256" key="1">
    <source>
        <dbReference type="ARBA" id="ARBA00004496"/>
    </source>
</evidence>
<dbReference type="PANTHER" id="PTHR28511:SF1">
    <property type="entry name" value="ENDONUCLEASE V"/>
    <property type="match status" value="1"/>
</dbReference>
<reference evidence="8" key="1">
    <citation type="submission" date="2019-02" db="EMBL/GenBank/DDBJ databases">
        <authorList>
            <person name="Gruber-Vodicka R. H."/>
            <person name="Seah K. B. B."/>
        </authorList>
    </citation>
    <scope>NUCLEOTIDE SEQUENCE</scope>
    <source>
        <strain evidence="8">BECK_BZ163</strain>
        <strain evidence="9">BECK_BZ164</strain>
        <strain evidence="7">BECK_BZ165</strain>
    </source>
</reference>
<dbReference type="EMBL" id="CAADFA010000720">
    <property type="protein sequence ID" value="VFJ73314.1"/>
    <property type="molecule type" value="Genomic_DNA"/>
</dbReference>
<evidence type="ECO:0000256" key="3">
    <source>
        <dbReference type="ARBA" id="ARBA00022722"/>
    </source>
</evidence>
<evidence type="ECO:0000313" key="7">
    <source>
        <dbReference type="EMBL" id="VFJ73314.1"/>
    </source>
</evidence>
<keyword evidence="5 6" id="KW-0378">Hydrolase</keyword>
<proteinExistence type="inferred from homology"/>
<name>A0A450U1A2_9GAMM</name>
<feature type="binding site" evidence="6">
    <location>
        <position position="119"/>
    </location>
    <ligand>
        <name>Mg(2+)</name>
        <dbReference type="ChEBI" id="CHEBI:18420"/>
    </ligand>
</feature>
<dbReference type="GO" id="GO:0016891">
    <property type="term" value="F:RNA endonuclease activity producing 5'-phosphomonoesters, hydrolytic mechanism"/>
    <property type="evidence" value="ECO:0007669"/>
    <property type="project" value="TreeGrafter"/>
</dbReference>
<keyword evidence="6" id="KW-0227">DNA damage</keyword>
<dbReference type="GO" id="GO:0003727">
    <property type="term" value="F:single-stranded RNA binding"/>
    <property type="evidence" value="ECO:0007669"/>
    <property type="project" value="TreeGrafter"/>
</dbReference>
<keyword evidence="3 6" id="KW-0540">Nuclease</keyword>
<evidence type="ECO:0000256" key="4">
    <source>
        <dbReference type="ARBA" id="ARBA00022759"/>
    </source>
</evidence>
<comment type="cofactor">
    <cofactor evidence="6">
        <name>Mg(2+)</name>
        <dbReference type="ChEBI" id="CHEBI:18420"/>
    </cofactor>
</comment>
<evidence type="ECO:0000256" key="2">
    <source>
        <dbReference type="ARBA" id="ARBA00022490"/>
    </source>
</evidence>
<evidence type="ECO:0000256" key="5">
    <source>
        <dbReference type="ARBA" id="ARBA00022801"/>
    </source>
</evidence>
<dbReference type="GO" id="GO:0005737">
    <property type="term" value="C:cytoplasm"/>
    <property type="evidence" value="ECO:0007669"/>
    <property type="project" value="UniProtKB-SubCell"/>
</dbReference>
<accession>A0A450U1A2</accession>